<feature type="region of interest" description="Disordered" evidence="1">
    <location>
        <begin position="1"/>
        <end position="23"/>
    </location>
</feature>
<evidence type="ECO:0000256" key="2">
    <source>
        <dbReference type="SAM" id="Phobius"/>
    </source>
</evidence>
<feature type="compositionally biased region" description="Low complexity" evidence="1">
    <location>
        <begin position="10"/>
        <end position="23"/>
    </location>
</feature>
<feature type="transmembrane region" description="Helical" evidence="2">
    <location>
        <begin position="34"/>
        <end position="54"/>
    </location>
</feature>
<dbReference type="EMBL" id="CP029042">
    <property type="protein sequence ID" value="AZS76128.1"/>
    <property type="molecule type" value="Genomic_DNA"/>
</dbReference>
<name>A0A3Q9KFZ5_9ACTN</name>
<proteinExistence type="predicted"/>
<accession>A0A3Q9KFZ5</accession>
<dbReference type="Proteomes" id="UP000275579">
    <property type="component" value="Chromosome"/>
</dbReference>
<evidence type="ECO:0000313" key="4">
    <source>
        <dbReference type="Proteomes" id="UP000275579"/>
    </source>
</evidence>
<reference evidence="3 4" key="1">
    <citation type="submission" date="2018-04" db="EMBL/GenBank/DDBJ databases">
        <title>Complete genome sequences of Streptomyces lydicus strain WYEC and characterization of antagonistic properties of biological control agents.</title>
        <authorList>
            <person name="Mariita R.M."/>
            <person name="Sello J.K."/>
        </authorList>
    </citation>
    <scope>NUCLEOTIDE SEQUENCE [LARGE SCALE GENOMIC DNA]</scope>
    <source>
        <strain evidence="3 4">WYEC 108</strain>
    </source>
</reference>
<protein>
    <submittedName>
        <fullName evidence="3">Uncharacterized protein</fullName>
    </submittedName>
</protein>
<dbReference type="AlphaFoldDB" id="A0A3Q9KFZ5"/>
<sequence length="61" mass="5817">MLHLTKAADEAAPSASAAPEAAAAAAGDSTTRGLGIAGLIAGVLGIGTAVVALYRSRSARP</sequence>
<gene>
    <name evidence="3" type="ORF">DDE74_39480</name>
</gene>
<dbReference type="RefSeq" id="WP_127154819.1">
    <property type="nucleotide sequence ID" value="NZ_CP029042.1"/>
</dbReference>
<organism evidence="3 4">
    <name type="scientific">Streptomyces lydicus</name>
    <dbReference type="NCBI Taxonomy" id="47763"/>
    <lineage>
        <taxon>Bacteria</taxon>
        <taxon>Bacillati</taxon>
        <taxon>Actinomycetota</taxon>
        <taxon>Actinomycetes</taxon>
        <taxon>Kitasatosporales</taxon>
        <taxon>Streptomycetaceae</taxon>
        <taxon>Streptomyces</taxon>
    </lineage>
</organism>
<keyword evidence="2" id="KW-0812">Transmembrane</keyword>
<evidence type="ECO:0000313" key="3">
    <source>
        <dbReference type="EMBL" id="AZS76128.1"/>
    </source>
</evidence>
<keyword evidence="2" id="KW-1133">Transmembrane helix</keyword>
<evidence type="ECO:0000256" key="1">
    <source>
        <dbReference type="SAM" id="MobiDB-lite"/>
    </source>
</evidence>
<keyword evidence="2" id="KW-0472">Membrane</keyword>